<accession>A0A2Z5G9L8</accession>
<keyword evidence="5" id="KW-1185">Reference proteome</keyword>
<keyword evidence="4" id="KW-0614">Plasmid</keyword>
<evidence type="ECO:0000256" key="2">
    <source>
        <dbReference type="ARBA" id="ARBA00022737"/>
    </source>
</evidence>
<proteinExistence type="predicted"/>
<feature type="chain" id="PRO_5016311892" evidence="3">
    <location>
        <begin position="23"/>
        <end position="631"/>
    </location>
</feature>
<evidence type="ECO:0000313" key="5">
    <source>
        <dbReference type="Proteomes" id="UP000253606"/>
    </source>
</evidence>
<organism evidence="4 5">
    <name type="scientific">Acidisarcina polymorpha</name>
    <dbReference type="NCBI Taxonomy" id="2211140"/>
    <lineage>
        <taxon>Bacteria</taxon>
        <taxon>Pseudomonadati</taxon>
        <taxon>Acidobacteriota</taxon>
        <taxon>Terriglobia</taxon>
        <taxon>Terriglobales</taxon>
        <taxon>Acidobacteriaceae</taxon>
        <taxon>Acidisarcina</taxon>
    </lineage>
</organism>
<dbReference type="Pfam" id="PF12799">
    <property type="entry name" value="LRR_4"/>
    <property type="match status" value="1"/>
</dbReference>
<keyword evidence="2" id="KW-0677">Repeat</keyword>
<dbReference type="PANTHER" id="PTHR46652:SF3">
    <property type="entry name" value="LEUCINE-RICH REPEAT-CONTAINING PROTEIN 9"/>
    <property type="match status" value="1"/>
</dbReference>
<dbReference type="EMBL" id="CP030841">
    <property type="protein sequence ID" value="AXC15943.1"/>
    <property type="molecule type" value="Genomic_DNA"/>
</dbReference>
<gene>
    <name evidence="4" type="ORF">ACPOL_6731</name>
</gene>
<dbReference type="OrthoDB" id="269551at2"/>
<dbReference type="SMART" id="SM00365">
    <property type="entry name" value="LRR_SD22"/>
    <property type="match status" value="4"/>
</dbReference>
<keyword evidence="3" id="KW-0732">Signal</keyword>
<dbReference type="InterPro" id="IPR025875">
    <property type="entry name" value="Leu-rich_rpt_4"/>
</dbReference>
<dbReference type="InterPro" id="IPR001611">
    <property type="entry name" value="Leu-rich_rpt"/>
</dbReference>
<keyword evidence="1" id="KW-0433">Leucine-rich repeat</keyword>
<dbReference type="Proteomes" id="UP000253606">
    <property type="component" value="Plasmid pACPOL1"/>
</dbReference>
<feature type="signal peptide" evidence="3">
    <location>
        <begin position="1"/>
        <end position="22"/>
    </location>
</feature>
<dbReference type="PROSITE" id="PS51450">
    <property type="entry name" value="LRR"/>
    <property type="match status" value="2"/>
</dbReference>
<dbReference type="RefSeq" id="WP_114211161.1">
    <property type="nucleotide sequence ID" value="NZ_CP030841.1"/>
</dbReference>
<evidence type="ECO:0000256" key="3">
    <source>
        <dbReference type="SAM" id="SignalP"/>
    </source>
</evidence>
<reference evidence="4 5" key="1">
    <citation type="journal article" date="2018" name="Front. Microbiol.">
        <title>Hydrolytic Capabilities as a Key to Environmental Success: Chitinolytic and Cellulolytic Acidobacteria From Acidic Sub-arctic Soils and Boreal Peatlands.</title>
        <authorList>
            <person name="Belova S.E."/>
            <person name="Ravin N.V."/>
            <person name="Pankratov T.A."/>
            <person name="Rakitin A.L."/>
            <person name="Ivanova A.A."/>
            <person name="Beletsky A.V."/>
            <person name="Mardanov A.V."/>
            <person name="Sinninghe Damste J.S."/>
            <person name="Dedysh S.N."/>
        </authorList>
    </citation>
    <scope>NUCLEOTIDE SEQUENCE [LARGE SCALE GENOMIC DNA]</scope>
    <source>
        <strain evidence="4 5">SBC82</strain>
        <plasmid evidence="5">pacpol1</plasmid>
    </source>
</reference>
<sequence length="631" mass="69023">MPNNYSVFIGCFLGLISLSTSARCSDTVVSATGKTAILGTAYHSDTQAFSGECLKGISEPTGTSSSSFALDQQISESELANDLGFSLGAHARFGVYEGSAEARFNSRSVSSSFSISSIYRAEYLFPYEKLTSDSIEFTKFAKPLYDGKQFERWNQACGDSFVSQIRKGAKLYFSIRIDFRSAAQQQDFSAKFSVSGPMAGIEGTLSTASKSFGKDVKVTISALQIGGDPSKVTDIFGTKDDSVHQFVQCTLGTFEACASVLEGAITYAKDTSKGFPSQLAPGVKPGPVDMEYVLSTYPSQGIFSPEYPGLKLSIENARAQLAKNFERSYRQYLAADRLRDLSTSAARKDSLTKAFEVARGNLALERQASDVCYNKPIECPDTVDKLKLADVDDSLLVAESFRTFCSEALTRNPQDPLRQTVNALINIVDTAGVPIDELDCLIYERLLARKEIIWLEDQGLSDSGPLASLVHVRRLSLSKNRIKDLSALRTLKDLEYLNLDHNQISDIAPLSDLTEMTSLFAADNRIQDLGPIKTLPLLHDLTVPNNLITDITPVASLTRLRFLDIEGNNVQTLQMLKPPSRLGCLSIKRNFVPPSEVDTLKERLPGLVVIQTNGLADARVLIADYSCFADE</sequence>
<protein>
    <submittedName>
        <fullName evidence="4">Internalin E</fullName>
    </submittedName>
</protein>
<name>A0A2Z5G9L8_9BACT</name>
<evidence type="ECO:0000256" key="1">
    <source>
        <dbReference type="ARBA" id="ARBA00022614"/>
    </source>
</evidence>
<evidence type="ECO:0000313" key="4">
    <source>
        <dbReference type="EMBL" id="AXC15943.1"/>
    </source>
</evidence>
<geneLocation type="plasmid" evidence="5">
    <name>pacpol1</name>
</geneLocation>
<dbReference type="PANTHER" id="PTHR46652">
    <property type="entry name" value="LEUCINE-RICH REPEAT AND IQ DOMAIN-CONTAINING PROTEIN 1-RELATED"/>
    <property type="match status" value="1"/>
</dbReference>
<dbReference type="Gene3D" id="3.80.10.10">
    <property type="entry name" value="Ribonuclease Inhibitor"/>
    <property type="match status" value="1"/>
</dbReference>
<dbReference type="AlphaFoldDB" id="A0A2Z5G9L8"/>
<dbReference type="InterPro" id="IPR032675">
    <property type="entry name" value="LRR_dom_sf"/>
</dbReference>
<dbReference type="SUPFAM" id="SSF52058">
    <property type="entry name" value="L domain-like"/>
    <property type="match status" value="1"/>
</dbReference>
<dbReference type="KEGG" id="abas:ACPOL_6731"/>
<dbReference type="InterPro" id="IPR050836">
    <property type="entry name" value="SDS22/Internalin_LRR"/>
</dbReference>